<dbReference type="PROSITE" id="PS00383">
    <property type="entry name" value="TYR_PHOSPHATASE_1"/>
    <property type="match status" value="1"/>
</dbReference>
<comment type="similarity">
    <text evidence="3">Belongs to the protein-tyrosine phosphatase family. Atypical dual-specificity phosphatase Siw14-like subfamily.</text>
</comment>
<evidence type="ECO:0000256" key="4">
    <source>
        <dbReference type="ARBA" id="ARBA00047342"/>
    </source>
</evidence>
<dbReference type="PROSITE" id="PS50054">
    <property type="entry name" value="TYR_PHOSPHATASE_DUAL"/>
    <property type="match status" value="1"/>
</dbReference>
<feature type="domain" description="Tyrosine-protein phosphatase" evidence="8">
    <location>
        <begin position="47"/>
        <end position="201"/>
    </location>
</feature>
<comment type="catalytic activity">
    <reaction evidence="6">
        <text>1,5-bis(diphospho)-1D-myo-inositol 2,3,4,6-tetrakisphosphate + H2O = 1-diphospho-1D-myo-inositol 2,3,4,5,6-pentakisphosphate + phosphate + 2 H(+)</text>
        <dbReference type="Rhea" id="RHEA:79699"/>
        <dbReference type="ChEBI" id="CHEBI:15377"/>
        <dbReference type="ChEBI" id="CHEBI:15378"/>
        <dbReference type="ChEBI" id="CHEBI:43474"/>
        <dbReference type="ChEBI" id="CHEBI:74946"/>
        <dbReference type="ChEBI" id="CHEBI:77983"/>
        <dbReference type="EC" id="3.6.1.52"/>
    </reaction>
    <physiologicalReaction direction="left-to-right" evidence="6">
        <dbReference type="Rhea" id="RHEA:79700"/>
    </physiologicalReaction>
</comment>
<dbReference type="Pfam" id="PF03162">
    <property type="entry name" value="Y_phosphatase2"/>
    <property type="match status" value="1"/>
</dbReference>
<dbReference type="PRINTS" id="PR01911">
    <property type="entry name" value="PFDSPHPHTASE"/>
</dbReference>
<reference evidence="9" key="2">
    <citation type="submission" date="2023-06" db="EMBL/GenBank/DDBJ databases">
        <authorList>
            <person name="Ma L."/>
            <person name="Liu K.-W."/>
            <person name="Li Z."/>
            <person name="Hsiao Y.-Y."/>
            <person name="Qi Y."/>
            <person name="Fu T."/>
            <person name="Tang G."/>
            <person name="Zhang D."/>
            <person name="Sun W.-H."/>
            <person name="Liu D.-K."/>
            <person name="Li Y."/>
            <person name="Chen G.-Z."/>
            <person name="Liu X.-D."/>
            <person name="Liao X.-Y."/>
            <person name="Jiang Y.-T."/>
            <person name="Yu X."/>
            <person name="Hao Y."/>
            <person name="Huang J."/>
            <person name="Zhao X.-W."/>
            <person name="Ke S."/>
            <person name="Chen Y.-Y."/>
            <person name="Wu W.-L."/>
            <person name="Hsu J.-L."/>
            <person name="Lin Y.-F."/>
            <person name="Huang M.-D."/>
            <person name="Li C.-Y."/>
            <person name="Huang L."/>
            <person name="Wang Z.-W."/>
            <person name="Zhao X."/>
            <person name="Zhong W.-Y."/>
            <person name="Peng D.-H."/>
            <person name="Ahmad S."/>
            <person name="Lan S."/>
            <person name="Zhang J.-S."/>
            <person name="Tsai W.-C."/>
            <person name="Van De Peer Y."/>
            <person name="Liu Z.-J."/>
        </authorList>
    </citation>
    <scope>NUCLEOTIDE SEQUENCE</scope>
    <source>
        <strain evidence="9">CP</strain>
        <tissue evidence="9">Leaves</tissue>
    </source>
</reference>
<dbReference type="EMBL" id="JAUJYO010000015">
    <property type="protein sequence ID" value="KAK1295827.1"/>
    <property type="molecule type" value="Genomic_DNA"/>
</dbReference>
<dbReference type="Gene3D" id="3.90.190.10">
    <property type="entry name" value="Protein tyrosine phosphatase superfamily"/>
    <property type="match status" value="1"/>
</dbReference>
<dbReference type="InterPro" id="IPR004861">
    <property type="entry name" value="Siw14-like"/>
</dbReference>
<dbReference type="FunFam" id="3.90.190.10:FF:000024">
    <property type="entry name" value="probable tyrosine-protein phosphatase At1g05000"/>
    <property type="match status" value="1"/>
</dbReference>
<accession>A0AAV9D3X7</accession>
<evidence type="ECO:0000256" key="7">
    <source>
        <dbReference type="ARBA" id="ARBA00048424"/>
    </source>
</evidence>
<dbReference type="InterPro" id="IPR020422">
    <property type="entry name" value="TYR_PHOSPHATASE_DUAL_dom"/>
</dbReference>
<dbReference type="GO" id="GO:0005737">
    <property type="term" value="C:cytoplasm"/>
    <property type="evidence" value="ECO:0007669"/>
    <property type="project" value="TreeGrafter"/>
</dbReference>
<comment type="catalytic activity">
    <reaction evidence="7">
        <text>6-diphospho-1D-myo-inositol pentakisphosphate + H2O = 1D-myo-inositol hexakisphosphate + phosphate + H(+)</text>
        <dbReference type="Rhea" id="RHEA:79703"/>
        <dbReference type="ChEBI" id="CHEBI:15377"/>
        <dbReference type="ChEBI" id="CHEBI:15378"/>
        <dbReference type="ChEBI" id="CHEBI:43474"/>
        <dbReference type="ChEBI" id="CHEBI:58130"/>
        <dbReference type="ChEBI" id="CHEBI:230534"/>
        <dbReference type="EC" id="3.6.1.52"/>
    </reaction>
    <physiologicalReaction direction="left-to-right" evidence="7">
        <dbReference type="Rhea" id="RHEA:79704"/>
    </physiologicalReaction>
</comment>
<dbReference type="PANTHER" id="PTHR31126:SF48">
    <property type="entry name" value="INOSITOL PHOSPHATASE SIW14"/>
    <property type="match status" value="1"/>
</dbReference>
<keyword evidence="10" id="KW-1185">Reference proteome</keyword>
<organism evidence="9 10">
    <name type="scientific">Acorus calamus</name>
    <name type="common">Sweet flag</name>
    <dbReference type="NCBI Taxonomy" id="4465"/>
    <lineage>
        <taxon>Eukaryota</taxon>
        <taxon>Viridiplantae</taxon>
        <taxon>Streptophyta</taxon>
        <taxon>Embryophyta</taxon>
        <taxon>Tracheophyta</taxon>
        <taxon>Spermatophyta</taxon>
        <taxon>Magnoliopsida</taxon>
        <taxon>Liliopsida</taxon>
        <taxon>Acoraceae</taxon>
        <taxon>Acorus</taxon>
    </lineage>
</organism>
<dbReference type="InterPro" id="IPR020428">
    <property type="entry name" value="PFA-DSPs"/>
</dbReference>
<reference evidence="9" key="1">
    <citation type="journal article" date="2023" name="Nat. Commun.">
        <title>Diploid and tetraploid genomes of Acorus and the evolution of monocots.</title>
        <authorList>
            <person name="Ma L."/>
            <person name="Liu K.W."/>
            <person name="Li Z."/>
            <person name="Hsiao Y.Y."/>
            <person name="Qi Y."/>
            <person name="Fu T."/>
            <person name="Tang G.D."/>
            <person name="Zhang D."/>
            <person name="Sun W.H."/>
            <person name="Liu D.K."/>
            <person name="Li Y."/>
            <person name="Chen G.Z."/>
            <person name="Liu X.D."/>
            <person name="Liao X.Y."/>
            <person name="Jiang Y.T."/>
            <person name="Yu X."/>
            <person name="Hao Y."/>
            <person name="Huang J."/>
            <person name="Zhao X.W."/>
            <person name="Ke S."/>
            <person name="Chen Y.Y."/>
            <person name="Wu W.L."/>
            <person name="Hsu J.L."/>
            <person name="Lin Y.F."/>
            <person name="Huang M.D."/>
            <person name="Li C.Y."/>
            <person name="Huang L."/>
            <person name="Wang Z.W."/>
            <person name="Zhao X."/>
            <person name="Zhong W.Y."/>
            <person name="Peng D.H."/>
            <person name="Ahmad S."/>
            <person name="Lan S."/>
            <person name="Zhang J.S."/>
            <person name="Tsai W.C."/>
            <person name="Van de Peer Y."/>
            <person name="Liu Z.J."/>
        </authorList>
    </citation>
    <scope>NUCLEOTIDE SEQUENCE</scope>
    <source>
        <strain evidence="9">CP</strain>
    </source>
</reference>
<evidence type="ECO:0000259" key="8">
    <source>
        <dbReference type="PROSITE" id="PS50054"/>
    </source>
</evidence>
<dbReference type="EC" id="3.6.1.52" evidence="1"/>
<dbReference type="SUPFAM" id="SSF52799">
    <property type="entry name" value="(Phosphotyrosine protein) phosphatases II"/>
    <property type="match status" value="1"/>
</dbReference>
<comment type="catalytic activity">
    <reaction evidence="4">
        <text>5-diphospho-1D-myo-inositol 1,2,3,4,6-pentakisphosphate + H2O = 1D-myo-inositol hexakisphosphate + phosphate + H(+)</text>
        <dbReference type="Rhea" id="RHEA:22384"/>
        <dbReference type="ChEBI" id="CHEBI:15377"/>
        <dbReference type="ChEBI" id="CHEBI:15378"/>
        <dbReference type="ChEBI" id="CHEBI:43474"/>
        <dbReference type="ChEBI" id="CHEBI:58130"/>
        <dbReference type="ChEBI" id="CHEBI:58628"/>
        <dbReference type="EC" id="3.6.1.52"/>
    </reaction>
    <physiologicalReaction direction="left-to-right" evidence="4">
        <dbReference type="Rhea" id="RHEA:22385"/>
    </physiologicalReaction>
</comment>
<evidence type="ECO:0000256" key="6">
    <source>
        <dbReference type="ARBA" id="ARBA00047927"/>
    </source>
</evidence>
<dbReference type="Proteomes" id="UP001180020">
    <property type="component" value="Unassembled WGS sequence"/>
</dbReference>
<protein>
    <recommendedName>
        <fullName evidence="1">diphosphoinositol-polyphosphate diphosphatase</fullName>
        <ecNumber evidence="1">3.6.1.52</ecNumber>
    </recommendedName>
</protein>
<name>A0AAV9D3X7_ACOCL</name>
<dbReference type="PANTHER" id="PTHR31126">
    <property type="entry name" value="TYROSINE-PROTEIN PHOSPHATASE"/>
    <property type="match status" value="1"/>
</dbReference>
<dbReference type="GO" id="GO:0008486">
    <property type="term" value="F:diphosphoinositol-polyphosphate diphosphatase activity"/>
    <property type="evidence" value="ECO:0007669"/>
    <property type="project" value="UniProtKB-EC"/>
</dbReference>
<evidence type="ECO:0000313" key="9">
    <source>
        <dbReference type="EMBL" id="KAK1295827.1"/>
    </source>
</evidence>
<evidence type="ECO:0000256" key="3">
    <source>
        <dbReference type="ARBA" id="ARBA00044949"/>
    </source>
</evidence>
<proteinExistence type="inferred from homology"/>
<evidence type="ECO:0000256" key="5">
    <source>
        <dbReference type="ARBA" id="ARBA00047562"/>
    </source>
</evidence>
<evidence type="ECO:0000256" key="1">
    <source>
        <dbReference type="ARBA" id="ARBA00012527"/>
    </source>
</evidence>
<dbReference type="InterPro" id="IPR016130">
    <property type="entry name" value="Tyr_Pase_AS"/>
</dbReference>
<gene>
    <name evidence="9" type="ORF">QJS10_CPB15g01771</name>
</gene>
<sequence length="204" mass="23283">MKLDMALKEMGRQSESYSGGGDGEIVDFYGFSSSSEEEEELFVPPLNFSMVDVGVFRSGFPDVANFGFLETLKLRSILYLCPEPYPEANMGFLEENGIRLFQFGMEGGKEPFVSIPDDTIREALKVVLDVRNHPLLIHCKRGKHRTGCVVGCLRKLQRWCLSSIFDEYQRFAAAKARVSDQRFMELFDVSSLKHLQSSLIFWKR</sequence>
<evidence type="ECO:0000313" key="10">
    <source>
        <dbReference type="Proteomes" id="UP001180020"/>
    </source>
</evidence>
<dbReference type="InterPro" id="IPR029021">
    <property type="entry name" value="Prot-tyrosine_phosphatase-like"/>
</dbReference>
<dbReference type="AlphaFoldDB" id="A0AAV9D3X7"/>
<comment type="caution">
    <text evidence="9">The sequence shown here is derived from an EMBL/GenBank/DDBJ whole genome shotgun (WGS) entry which is preliminary data.</text>
</comment>
<comment type="catalytic activity">
    <reaction evidence="5">
        <text>3,5-bis(diphospho)-1D-myo-inositol 1,2,4,6-tetrakisphosphate + H2O = 3-diphospho-1D-myo-inositol 1,2,4,5,6-pentakisphosphate + phosphate + 2 H(+)</text>
        <dbReference type="Rhea" id="RHEA:56312"/>
        <dbReference type="ChEBI" id="CHEBI:15377"/>
        <dbReference type="ChEBI" id="CHEBI:15378"/>
        <dbReference type="ChEBI" id="CHEBI:43474"/>
        <dbReference type="ChEBI" id="CHEBI:140372"/>
        <dbReference type="ChEBI" id="CHEBI:140374"/>
        <dbReference type="EC" id="3.6.1.52"/>
    </reaction>
    <physiologicalReaction direction="left-to-right" evidence="5">
        <dbReference type="Rhea" id="RHEA:56313"/>
    </physiologicalReaction>
</comment>
<dbReference type="CDD" id="cd14528">
    <property type="entry name" value="PFA-DSP_Siw14"/>
    <property type="match status" value="1"/>
</dbReference>
<keyword evidence="2" id="KW-0378">Hydrolase</keyword>
<evidence type="ECO:0000256" key="2">
    <source>
        <dbReference type="ARBA" id="ARBA00022801"/>
    </source>
</evidence>
<dbReference type="GO" id="GO:0016791">
    <property type="term" value="F:phosphatase activity"/>
    <property type="evidence" value="ECO:0007669"/>
    <property type="project" value="InterPro"/>
</dbReference>